<dbReference type="AlphaFoldDB" id="A0AAD5JZT4"/>
<protein>
    <recommendedName>
        <fullName evidence="1">Probable RNA-binding protein 18</fullName>
    </recommendedName>
    <alternativeName>
        <fullName evidence="3">RNA-binding motif protein 18</fullName>
    </alternativeName>
</protein>
<dbReference type="InterPro" id="IPR039157">
    <property type="entry name" value="RBM18_RRM"/>
</dbReference>
<dbReference type="CDD" id="cd12355">
    <property type="entry name" value="RRM_RBM18"/>
    <property type="match status" value="1"/>
</dbReference>
<name>A0AAD5JZT4_9FUNG</name>
<dbReference type="InterPro" id="IPR035979">
    <property type="entry name" value="RBD_domain_sf"/>
</dbReference>
<feature type="compositionally biased region" description="Low complexity" evidence="5">
    <location>
        <begin position="214"/>
        <end position="235"/>
    </location>
</feature>
<dbReference type="SMART" id="SM00360">
    <property type="entry name" value="RRM"/>
    <property type="match status" value="1"/>
</dbReference>
<evidence type="ECO:0000313" key="7">
    <source>
        <dbReference type="EMBL" id="KAI9262242.1"/>
    </source>
</evidence>
<organism evidence="7 8">
    <name type="scientific">Phascolomyces articulosus</name>
    <dbReference type="NCBI Taxonomy" id="60185"/>
    <lineage>
        <taxon>Eukaryota</taxon>
        <taxon>Fungi</taxon>
        <taxon>Fungi incertae sedis</taxon>
        <taxon>Mucoromycota</taxon>
        <taxon>Mucoromycotina</taxon>
        <taxon>Mucoromycetes</taxon>
        <taxon>Mucorales</taxon>
        <taxon>Lichtheimiaceae</taxon>
        <taxon>Phascolomyces</taxon>
    </lineage>
</organism>
<dbReference type="Pfam" id="PF00076">
    <property type="entry name" value="RRM_1"/>
    <property type="match status" value="1"/>
</dbReference>
<dbReference type="InterPro" id="IPR000504">
    <property type="entry name" value="RRM_dom"/>
</dbReference>
<feature type="region of interest" description="Disordered" evidence="5">
    <location>
        <begin position="155"/>
        <end position="242"/>
    </location>
</feature>
<feature type="compositionally biased region" description="Low complexity" evidence="5">
    <location>
        <begin position="191"/>
        <end position="202"/>
    </location>
</feature>
<dbReference type="Gene3D" id="3.30.70.330">
    <property type="match status" value="1"/>
</dbReference>
<dbReference type="GO" id="GO:0003723">
    <property type="term" value="F:RNA binding"/>
    <property type="evidence" value="ECO:0007669"/>
    <property type="project" value="UniProtKB-UniRule"/>
</dbReference>
<accession>A0AAD5JZT4</accession>
<evidence type="ECO:0000256" key="3">
    <source>
        <dbReference type="ARBA" id="ARBA00030780"/>
    </source>
</evidence>
<evidence type="ECO:0000256" key="2">
    <source>
        <dbReference type="ARBA" id="ARBA00022884"/>
    </source>
</evidence>
<feature type="compositionally biased region" description="Polar residues" evidence="5">
    <location>
        <begin position="119"/>
        <end position="128"/>
    </location>
</feature>
<evidence type="ECO:0000256" key="1">
    <source>
        <dbReference type="ARBA" id="ARBA00021141"/>
    </source>
</evidence>
<evidence type="ECO:0000259" key="6">
    <source>
        <dbReference type="PROSITE" id="PS50102"/>
    </source>
</evidence>
<dbReference type="InterPro" id="IPR012677">
    <property type="entry name" value="Nucleotide-bd_a/b_plait_sf"/>
</dbReference>
<reference evidence="7" key="2">
    <citation type="submission" date="2023-02" db="EMBL/GenBank/DDBJ databases">
        <authorList>
            <consortium name="DOE Joint Genome Institute"/>
            <person name="Mondo S.J."/>
            <person name="Chang Y."/>
            <person name="Wang Y."/>
            <person name="Ahrendt S."/>
            <person name="Andreopoulos W."/>
            <person name="Barry K."/>
            <person name="Beard J."/>
            <person name="Benny G.L."/>
            <person name="Blankenship S."/>
            <person name="Bonito G."/>
            <person name="Cuomo C."/>
            <person name="Desiro A."/>
            <person name="Gervers K.A."/>
            <person name="Hundley H."/>
            <person name="Kuo A."/>
            <person name="LaButti K."/>
            <person name="Lang B.F."/>
            <person name="Lipzen A."/>
            <person name="O'Donnell K."/>
            <person name="Pangilinan J."/>
            <person name="Reynolds N."/>
            <person name="Sandor L."/>
            <person name="Smith M.W."/>
            <person name="Tsang A."/>
            <person name="Grigoriev I.V."/>
            <person name="Stajich J.E."/>
            <person name="Spatafora J.W."/>
        </authorList>
    </citation>
    <scope>NUCLEOTIDE SEQUENCE</scope>
    <source>
        <strain evidence="7">RSA 2281</strain>
    </source>
</reference>
<keyword evidence="8" id="KW-1185">Reference proteome</keyword>
<evidence type="ECO:0000313" key="8">
    <source>
        <dbReference type="Proteomes" id="UP001209540"/>
    </source>
</evidence>
<reference evidence="7" key="1">
    <citation type="journal article" date="2022" name="IScience">
        <title>Evolution of zygomycete secretomes and the origins of terrestrial fungal ecologies.</title>
        <authorList>
            <person name="Chang Y."/>
            <person name="Wang Y."/>
            <person name="Mondo S."/>
            <person name="Ahrendt S."/>
            <person name="Andreopoulos W."/>
            <person name="Barry K."/>
            <person name="Beard J."/>
            <person name="Benny G.L."/>
            <person name="Blankenship S."/>
            <person name="Bonito G."/>
            <person name="Cuomo C."/>
            <person name="Desiro A."/>
            <person name="Gervers K.A."/>
            <person name="Hundley H."/>
            <person name="Kuo A."/>
            <person name="LaButti K."/>
            <person name="Lang B.F."/>
            <person name="Lipzen A."/>
            <person name="O'Donnell K."/>
            <person name="Pangilinan J."/>
            <person name="Reynolds N."/>
            <person name="Sandor L."/>
            <person name="Smith M.E."/>
            <person name="Tsang A."/>
            <person name="Grigoriev I.V."/>
            <person name="Stajich J.E."/>
            <person name="Spatafora J.W."/>
        </authorList>
    </citation>
    <scope>NUCLEOTIDE SEQUENCE</scope>
    <source>
        <strain evidence="7">RSA 2281</strain>
    </source>
</reference>
<evidence type="ECO:0000256" key="5">
    <source>
        <dbReference type="SAM" id="MobiDB-lite"/>
    </source>
</evidence>
<dbReference type="InterPro" id="IPR052462">
    <property type="entry name" value="SLIRP/GR-RBP-like"/>
</dbReference>
<feature type="domain" description="RRM" evidence="6">
    <location>
        <begin position="26"/>
        <end position="107"/>
    </location>
</feature>
<keyword evidence="2 4" id="KW-0694">RNA-binding</keyword>
<gene>
    <name evidence="7" type="ORF">BDA99DRAFT_510658</name>
</gene>
<dbReference type="PROSITE" id="PS50102">
    <property type="entry name" value="RRM"/>
    <property type="match status" value="1"/>
</dbReference>
<dbReference type="SUPFAM" id="SSF54928">
    <property type="entry name" value="RNA-binding domain, RBD"/>
    <property type="match status" value="1"/>
</dbReference>
<dbReference type="EMBL" id="JAIXMP010000014">
    <property type="protein sequence ID" value="KAI9262242.1"/>
    <property type="molecule type" value="Genomic_DNA"/>
</dbReference>
<comment type="caution">
    <text evidence="7">The sequence shown here is derived from an EMBL/GenBank/DDBJ whole genome shotgun (WGS) entry which is preliminary data.</text>
</comment>
<dbReference type="Proteomes" id="UP001209540">
    <property type="component" value="Unassembled WGS sequence"/>
</dbReference>
<sequence>MVIQRPLINGSSFLHLIFAMTSNNTKRLYIGNLEPSVDEYAVVKLFEPYGKITFLDYMFHWSGPKKGQPRGYCFLEYEKKENALNAMSALSGKVVKGRPLVVSFAHQSSEHDERRGHHSSATGNRPNSFTLLRAQRMSNASTDAKIQAIERKLAAYQNKESPPPPATTTTTTITDHSKIPSSTSHHHNHPSKSTQSTASSSSLPADTKKSYPVKSNAKKPSASPSSSNQASSSSSTRRFKPY</sequence>
<feature type="region of interest" description="Disordered" evidence="5">
    <location>
        <begin position="106"/>
        <end position="128"/>
    </location>
</feature>
<dbReference type="PANTHER" id="PTHR48027">
    <property type="entry name" value="HETEROGENEOUS NUCLEAR RIBONUCLEOPROTEIN 87F-RELATED"/>
    <property type="match status" value="1"/>
</dbReference>
<proteinExistence type="predicted"/>
<evidence type="ECO:0000256" key="4">
    <source>
        <dbReference type="PROSITE-ProRule" id="PRU00176"/>
    </source>
</evidence>